<dbReference type="Proteomes" id="UP000002669">
    <property type="component" value="Unassembled WGS sequence"/>
</dbReference>
<dbReference type="RefSeq" id="XP_003174874.1">
    <property type="nucleotide sequence ID" value="XM_003174826.1"/>
</dbReference>
<dbReference type="VEuPathDB" id="FungiDB:MGYG_02403"/>
<dbReference type="OMA" id="NCDPFRC"/>
<proteinExistence type="predicted"/>
<dbReference type="GeneID" id="10030175"/>
<sequence length="397" mass="43815">MGGCCMNCDPFRCFRRKREPESEEELITCTSDDSTRDSDLTALSDSLESLLPQLPPIDLPSRIRLPGLSAPRTDRLQDTLFSEESSPSSLPDMVNYHDDSTGQPPRDIDVLGKFHSVASAATEGGAQALDSALSSAQARINPQIIDKAAGVNCDPLTEAMQAMAEEPSEQQGLEGSLENPTGSHTKKGIPEKGGFMGLVPDAAIEARTIASRITIPEPEAADEKNGSNVAFTVDIKPPSRPLPLNWRPSQVIDRVCRGMDIMMEVRIGINQILRDRPDYAAGLPYTIQQKKWLEVKALGTILSFTNRITEDGRFCHEKEPIRLLVTCFEILVQCASASLAAARKAAEECKSQEEDEAIRRQFQRWLLQTWADVWVLEEETAAYLNMPPAYKLRKSTA</sequence>
<reference evidence="3" key="1">
    <citation type="journal article" date="2012" name="MBio">
        <title>Comparative genome analysis of Trichophyton rubrum and related dermatophytes reveals candidate genes involved in infection.</title>
        <authorList>
            <person name="Martinez D.A."/>
            <person name="Oliver B.G."/>
            <person name="Graeser Y."/>
            <person name="Goldberg J.M."/>
            <person name="Li W."/>
            <person name="Martinez-Rossi N.M."/>
            <person name="Monod M."/>
            <person name="Shelest E."/>
            <person name="Barton R.C."/>
            <person name="Birch E."/>
            <person name="Brakhage A.A."/>
            <person name="Chen Z."/>
            <person name="Gurr S.J."/>
            <person name="Heiman D."/>
            <person name="Heitman J."/>
            <person name="Kosti I."/>
            <person name="Rossi A."/>
            <person name="Saif S."/>
            <person name="Samalova M."/>
            <person name="Saunders C.W."/>
            <person name="Shea T."/>
            <person name="Summerbell R.C."/>
            <person name="Xu J."/>
            <person name="Young S."/>
            <person name="Zeng Q."/>
            <person name="Birren B.W."/>
            <person name="Cuomo C.A."/>
            <person name="White T.C."/>
        </authorList>
    </citation>
    <scope>NUCLEOTIDE SEQUENCE [LARGE SCALE GENOMIC DNA]</scope>
    <source>
        <strain evidence="3">ATCC MYA-4604 / CBS 118893</strain>
    </source>
</reference>
<accession>E4URG9</accession>
<evidence type="ECO:0000313" key="2">
    <source>
        <dbReference type="EMBL" id="EFQ99391.1"/>
    </source>
</evidence>
<feature type="region of interest" description="Disordered" evidence="1">
    <location>
        <begin position="164"/>
        <end position="194"/>
    </location>
</feature>
<keyword evidence="3" id="KW-1185">Reference proteome</keyword>
<dbReference type="eggNOG" id="ENOG502RQCY">
    <property type="taxonomic scope" value="Eukaryota"/>
</dbReference>
<dbReference type="InParanoid" id="E4URG9"/>
<feature type="compositionally biased region" description="Polar residues" evidence="1">
    <location>
        <begin position="169"/>
        <end position="183"/>
    </location>
</feature>
<dbReference type="EMBL" id="DS989823">
    <property type="protein sequence ID" value="EFQ99391.1"/>
    <property type="molecule type" value="Genomic_DNA"/>
</dbReference>
<feature type="region of interest" description="Disordered" evidence="1">
    <location>
        <begin position="19"/>
        <end position="40"/>
    </location>
</feature>
<name>E4URG9_ARTGP</name>
<dbReference type="HOGENOM" id="CLU_045550_0_0_1"/>
<gene>
    <name evidence="2" type="ORF">MGYG_02403</name>
</gene>
<dbReference type="AlphaFoldDB" id="E4URG9"/>
<evidence type="ECO:0000313" key="3">
    <source>
        <dbReference type="Proteomes" id="UP000002669"/>
    </source>
</evidence>
<protein>
    <submittedName>
        <fullName evidence="2">Uncharacterized protein</fullName>
    </submittedName>
</protein>
<organism evidence="3">
    <name type="scientific">Arthroderma gypseum (strain ATCC MYA-4604 / CBS 118893)</name>
    <name type="common">Microsporum gypseum</name>
    <dbReference type="NCBI Taxonomy" id="535722"/>
    <lineage>
        <taxon>Eukaryota</taxon>
        <taxon>Fungi</taxon>
        <taxon>Dikarya</taxon>
        <taxon>Ascomycota</taxon>
        <taxon>Pezizomycotina</taxon>
        <taxon>Eurotiomycetes</taxon>
        <taxon>Eurotiomycetidae</taxon>
        <taxon>Onygenales</taxon>
        <taxon>Arthrodermataceae</taxon>
        <taxon>Nannizzia</taxon>
    </lineage>
</organism>
<evidence type="ECO:0000256" key="1">
    <source>
        <dbReference type="SAM" id="MobiDB-lite"/>
    </source>
</evidence>
<dbReference type="OrthoDB" id="4173544at2759"/>